<sequence length="507" mass="57400">MTNKYKKILCVDDEPVNLQLLDAFLKPQGYEMLMASNGQDALDVIRTTRVDIVLLDVMMPGMDGFEVCRYIKKDEKLRHIPVIMMTALTDKKERIKGIEAGAEEFLSKPFNFAEVLARVRMLIQMKELNDRLSFAYNDMVTLTTYGGELMHRFDPVSFDFHASIDEIIKQTLRKKTKDDARPEAFIVGISNDKDNTWRWNIYKYAANTIETQLLEGGYETLLKMPDRGSSATSVLNAGDSPELAAFLNEIRKTHIQIDNVVSYVSGSLCIFALNYGYTVSSYDASVLNNFVVQSLFLKNLSSQVHETEDAFEYMVYSLARAAESNDEDTGNHILRVGRYSATIAEYLGMDTRFIQTIRLQATLHDVGKIHTPTAILKKPGQLTSAEWQEMKRHSAYGAKIIGSHYRLSMAASIALTHHEKWDGSGYPNGLKGEQIPLEGRIVSLADIYDALINPRVYKPAFDAETTYKILTEGDGRVMPQHFDPQVINAFKNTVSQFLEIYKELKNN</sequence>
<keyword evidence="1" id="KW-0597">Phosphoprotein</keyword>
<dbReference type="Gene3D" id="1.10.3210.10">
    <property type="entry name" value="Hypothetical protein af1432"/>
    <property type="match status" value="1"/>
</dbReference>
<proteinExistence type="predicted"/>
<feature type="modified residue" description="4-aspartylphosphate" evidence="1">
    <location>
        <position position="56"/>
    </location>
</feature>
<evidence type="ECO:0000313" key="5">
    <source>
        <dbReference type="Proteomes" id="UP000060487"/>
    </source>
</evidence>
<dbReference type="SUPFAM" id="SSF52172">
    <property type="entry name" value="CheY-like"/>
    <property type="match status" value="1"/>
</dbReference>
<gene>
    <name evidence="4" type="ORF">ASN18_2707</name>
</gene>
<evidence type="ECO:0000313" key="4">
    <source>
        <dbReference type="EMBL" id="KWT79610.1"/>
    </source>
</evidence>
<accession>A0ABR5SDW6</accession>
<evidence type="ECO:0000256" key="1">
    <source>
        <dbReference type="PROSITE-ProRule" id="PRU00169"/>
    </source>
</evidence>
<dbReference type="PANTHER" id="PTHR45228:SF8">
    <property type="entry name" value="TWO-COMPONENT RESPONSE REGULATOR-RELATED"/>
    <property type="match status" value="1"/>
</dbReference>
<dbReference type="PROSITE" id="PS50110">
    <property type="entry name" value="RESPONSE_REGULATORY"/>
    <property type="match status" value="1"/>
</dbReference>
<dbReference type="InterPro" id="IPR001789">
    <property type="entry name" value="Sig_transdc_resp-reg_receiver"/>
</dbReference>
<dbReference type="SUPFAM" id="SSF109604">
    <property type="entry name" value="HD-domain/PDEase-like"/>
    <property type="match status" value="1"/>
</dbReference>
<name>A0ABR5SDW6_9BACT</name>
<dbReference type="Pfam" id="PF13487">
    <property type="entry name" value="HD_5"/>
    <property type="match status" value="1"/>
</dbReference>
<dbReference type="InterPro" id="IPR052020">
    <property type="entry name" value="Cyclic_di-GMP/3'3'-cGAMP_PDE"/>
</dbReference>
<dbReference type="Proteomes" id="UP000060487">
    <property type="component" value="Unassembled WGS sequence"/>
</dbReference>
<dbReference type="Gene3D" id="3.40.50.2300">
    <property type="match status" value="1"/>
</dbReference>
<dbReference type="SMART" id="SM00448">
    <property type="entry name" value="REC"/>
    <property type="match status" value="1"/>
</dbReference>
<dbReference type="InterPro" id="IPR037522">
    <property type="entry name" value="HD_GYP_dom"/>
</dbReference>
<feature type="domain" description="Response regulatory" evidence="2">
    <location>
        <begin position="7"/>
        <end position="123"/>
    </location>
</feature>
<organism evidence="4 5">
    <name type="scientific">Candidatus Magnetominusculus xianensis</name>
    <dbReference type="NCBI Taxonomy" id="1748249"/>
    <lineage>
        <taxon>Bacteria</taxon>
        <taxon>Pseudomonadati</taxon>
        <taxon>Nitrospirota</taxon>
        <taxon>Nitrospiria</taxon>
        <taxon>Nitrospirales</taxon>
        <taxon>Nitrospiraceae</taxon>
        <taxon>Candidatus Magnetominusculus</taxon>
    </lineage>
</organism>
<feature type="domain" description="HD-GYP" evidence="3">
    <location>
        <begin position="307"/>
        <end position="506"/>
    </location>
</feature>
<dbReference type="SMART" id="SM00471">
    <property type="entry name" value="HDc"/>
    <property type="match status" value="1"/>
</dbReference>
<dbReference type="RefSeq" id="WP_085053328.1">
    <property type="nucleotide sequence ID" value="NZ_LNQR01000103.1"/>
</dbReference>
<evidence type="ECO:0000259" key="2">
    <source>
        <dbReference type="PROSITE" id="PS50110"/>
    </source>
</evidence>
<dbReference type="EC" id="3.1.4.52" evidence="4"/>
<dbReference type="PROSITE" id="PS51832">
    <property type="entry name" value="HD_GYP"/>
    <property type="match status" value="1"/>
</dbReference>
<dbReference type="GO" id="GO:0071111">
    <property type="term" value="F:cyclic-guanylate-specific phosphodiesterase activity"/>
    <property type="evidence" value="ECO:0007669"/>
    <property type="project" value="UniProtKB-EC"/>
</dbReference>
<dbReference type="InterPro" id="IPR003607">
    <property type="entry name" value="HD/PDEase_dom"/>
</dbReference>
<comment type="caution">
    <text evidence="4">The sequence shown here is derived from an EMBL/GenBank/DDBJ whole genome shotgun (WGS) entry which is preliminary data.</text>
</comment>
<protein>
    <submittedName>
        <fullName evidence="4">Two-component system response regulator</fullName>
        <ecNumber evidence="4">3.1.4.52</ecNumber>
    </submittedName>
</protein>
<dbReference type="CDD" id="cd00077">
    <property type="entry name" value="HDc"/>
    <property type="match status" value="1"/>
</dbReference>
<evidence type="ECO:0000259" key="3">
    <source>
        <dbReference type="PROSITE" id="PS51832"/>
    </source>
</evidence>
<dbReference type="CDD" id="cd17538">
    <property type="entry name" value="REC_D1_PleD-like"/>
    <property type="match status" value="1"/>
</dbReference>
<keyword evidence="5" id="KW-1185">Reference proteome</keyword>
<keyword evidence="4" id="KW-0378">Hydrolase</keyword>
<dbReference type="PANTHER" id="PTHR45228">
    <property type="entry name" value="CYCLIC DI-GMP PHOSPHODIESTERASE TM_0186-RELATED"/>
    <property type="match status" value="1"/>
</dbReference>
<dbReference type="InterPro" id="IPR011006">
    <property type="entry name" value="CheY-like_superfamily"/>
</dbReference>
<reference evidence="4 5" key="1">
    <citation type="submission" date="2015-11" db="EMBL/GenBank/DDBJ databases">
        <authorList>
            <person name="Lin W."/>
        </authorList>
    </citation>
    <scope>NUCLEOTIDE SEQUENCE [LARGE SCALE GENOMIC DNA]</scope>
    <source>
        <strain evidence="4 5">HCH-1</strain>
    </source>
</reference>
<dbReference type="Pfam" id="PF00072">
    <property type="entry name" value="Response_reg"/>
    <property type="match status" value="1"/>
</dbReference>
<dbReference type="EMBL" id="LNQR01000103">
    <property type="protein sequence ID" value="KWT79610.1"/>
    <property type="molecule type" value="Genomic_DNA"/>
</dbReference>